<keyword evidence="1" id="KW-0479">Metal-binding</keyword>
<dbReference type="KEGG" id="slf:JEQ17_43710"/>
<dbReference type="SUPFAM" id="SSF55008">
    <property type="entry name" value="HMA, heavy metal-associated domain"/>
    <property type="match status" value="1"/>
</dbReference>
<evidence type="ECO:0000259" key="2">
    <source>
        <dbReference type="PROSITE" id="PS50846"/>
    </source>
</evidence>
<organism evidence="3 4">
    <name type="scientific">Streptomyces liliifuscus</name>
    <dbReference type="NCBI Taxonomy" id="2797636"/>
    <lineage>
        <taxon>Bacteria</taxon>
        <taxon>Bacillati</taxon>
        <taxon>Actinomycetota</taxon>
        <taxon>Actinomycetes</taxon>
        <taxon>Kitasatosporales</taxon>
        <taxon>Streptomycetaceae</taxon>
        <taxon>Streptomyces</taxon>
    </lineage>
</organism>
<sequence>MAEKICAVSGMSCGHCAASVTEEVMAVPGVTEVDVDVPAGRVTVRGESVSDDAVRDAIGEAGYEVTEAARSTAA</sequence>
<proteinExistence type="predicted"/>
<dbReference type="PROSITE" id="PS01047">
    <property type="entry name" value="HMA_1"/>
    <property type="match status" value="1"/>
</dbReference>
<evidence type="ECO:0000313" key="3">
    <source>
        <dbReference type="EMBL" id="QQM45649.1"/>
    </source>
</evidence>
<feature type="domain" description="HMA" evidence="2">
    <location>
        <begin position="2"/>
        <end position="66"/>
    </location>
</feature>
<dbReference type="EMBL" id="CP066831">
    <property type="protein sequence ID" value="QQM45649.1"/>
    <property type="molecule type" value="Genomic_DNA"/>
</dbReference>
<name>A0A7T7L3D4_9ACTN</name>
<dbReference type="AlphaFoldDB" id="A0A7T7L3D4"/>
<dbReference type="GO" id="GO:0046872">
    <property type="term" value="F:metal ion binding"/>
    <property type="evidence" value="ECO:0007669"/>
    <property type="project" value="UniProtKB-KW"/>
</dbReference>
<dbReference type="InterPro" id="IPR006121">
    <property type="entry name" value="HMA_dom"/>
</dbReference>
<dbReference type="InterPro" id="IPR036163">
    <property type="entry name" value="HMA_dom_sf"/>
</dbReference>
<dbReference type="Proteomes" id="UP000595636">
    <property type="component" value="Chromosome"/>
</dbReference>
<evidence type="ECO:0000313" key="4">
    <source>
        <dbReference type="Proteomes" id="UP000595636"/>
    </source>
</evidence>
<accession>A0A7T7L3D4</accession>
<keyword evidence="4" id="KW-1185">Reference proteome</keyword>
<dbReference type="RefSeq" id="WP_200400454.1">
    <property type="nucleotide sequence ID" value="NZ_CP066831.1"/>
</dbReference>
<reference evidence="3 4" key="1">
    <citation type="submission" date="2020-12" db="EMBL/GenBank/DDBJ databases">
        <title>A novel species.</title>
        <authorList>
            <person name="Li K."/>
        </authorList>
    </citation>
    <scope>NUCLEOTIDE SEQUENCE [LARGE SCALE GENOMIC DNA]</scope>
    <source>
        <strain evidence="3 4">ZYC-3</strain>
    </source>
</reference>
<dbReference type="CDD" id="cd00371">
    <property type="entry name" value="HMA"/>
    <property type="match status" value="1"/>
</dbReference>
<evidence type="ECO:0000256" key="1">
    <source>
        <dbReference type="ARBA" id="ARBA00022723"/>
    </source>
</evidence>
<dbReference type="Gene3D" id="3.30.70.100">
    <property type="match status" value="1"/>
</dbReference>
<protein>
    <submittedName>
        <fullName evidence="3">Heavy-metal-associated domain-containing protein</fullName>
    </submittedName>
</protein>
<dbReference type="Pfam" id="PF00403">
    <property type="entry name" value="HMA"/>
    <property type="match status" value="1"/>
</dbReference>
<dbReference type="InterPro" id="IPR017969">
    <property type="entry name" value="Heavy-metal-associated_CS"/>
</dbReference>
<dbReference type="PROSITE" id="PS50846">
    <property type="entry name" value="HMA_2"/>
    <property type="match status" value="1"/>
</dbReference>
<gene>
    <name evidence="3" type="ORF">JEQ17_43710</name>
</gene>